<gene>
    <name evidence="1" type="ORF">LCGC14_3007700</name>
</gene>
<proteinExistence type="predicted"/>
<evidence type="ECO:0008006" key="2">
    <source>
        <dbReference type="Google" id="ProtNLM"/>
    </source>
</evidence>
<dbReference type="AlphaFoldDB" id="A0A0F8WZL7"/>
<organism evidence="1">
    <name type="scientific">marine sediment metagenome</name>
    <dbReference type="NCBI Taxonomy" id="412755"/>
    <lineage>
        <taxon>unclassified sequences</taxon>
        <taxon>metagenomes</taxon>
        <taxon>ecological metagenomes</taxon>
    </lineage>
</organism>
<feature type="non-terminal residue" evidence="1">
    <location>
        <position position="1"/>
    </location>
</feature>
<name>A0A0F8WZL7_9ZZZZ</name>
<dbReference type="SUPFAM" id="SSF51735">
    <property type="entry name" value="NAD(P)-binding Rossmann-fold domains"/>
    <property type="match status" value="1"/>
</dbReference>
<reference evidence="1" key="1">
    <citation type="journal article" date="2015" name="Nature">
        <title>Complex archaea that bridge the gap between prokaryotes and eukaryotes.</title>
        <authorList>
            <person name="Spang A."/>
            <person name="Saw J.H."/>
            <person name="Jorgensen S.L."/>
            <person name="Zaremba-Niedzwiedzka K."/>
            <person name="Martijn J."/>
            <person name="Lind A.E."/>
            <person name="van Eijk R."/>
            <person name="Schleper C."/>
            <person name="Guy L."/>
            <person name="Ettema T.J."/>
        </authorList>
    </citation>
    <scope>NUCLEOTIDE SEQUENCE</scope>
</reference>
<dbReference type="EMBL" id="LAZR01062157">
    <property type="protein sequence ID" value="KKK62103.1"/>
    <property type="molecule type" value="Genomic_DNA"/>
</dbReference>
<dbReference type="InterPro" id="IPR036291">
    <property type="entry name" value="NAD(P)-bd_dom_sf"/>
</dbReference>
<dbReference type="Gene3D" id="3.40.50.720">
    <property type="entry name" value="NAD(P)-binding Rossmann-like Domain"/>
    <property type="match status" value="1"/>
</dbReference>
<evidence type="ECO:0000313" key="1">
    <source>
        <dbReference type="EMBL" id="KKK62103.1"/>
    </source>
</evidence>
<comment type="caution">
    <text evidence="1">The sequence shown here is derived from an EMBL/GenBank/DDBJ whole genome shotgun (WGS) entry which is preliminary data.</text>
</comment>
<sequence length="45" mass="5012">VDYVVDAVGYTEIIKQGMELIKFNGKICVYGISGDMDMNLDLNLL</sequence>
<accession>A0A0F8WZL7</accession>
<protein>
    <recommendedName>
        <fullName evidence="2">Alcohol dehydrogenase-like C-terminal domain-containing protein</fullName>
    </recommendedName>
</protein>